<feature type="transmembrane region" description="Helical" evidence="1">
    <location>
        <begin position="65"/>
        <end position="88"/>
    </location>
</feature>
<sequence length="201" mass="21750">MRAPIYILLFFTLGLLLSWQGLLPGHLLKNDYSVYALYLLMFLVGISIGADSSAFKVIKQVKLKILLVPLATIAGTFLGMILIMPFLAKISFTDLQAIGAGYGYYSLSSIIIAEMRTETLAVIALIANVIREIITLILTPILAKKAGKLAPVNSAGATSMDTTLPVITRYVGKEYAIISVFHGTVLTILVPVIVSLFLEMA</sequence>
<dbReference type="PANTHER" id="PTHR35804:SF1">
    <property type="entry name" value="LYSINE EXPORTER LYSO"/>
    <property type="match status" value="1"/>
</dbReference>
<gene>
    <name evidence="2" type="ORF">L21SP5_02887</name>
</gene>
<dbReference type="AlphaFoldDB" id="A0A0S2I2T0"/>
<keyword evidence="1" id="KW-0472">Membrane</keyword>
<evidence type="ECO:0000256" key="1">
    <source>
        <dbReference type="SAM" id="Phobius"/>
    </source>
</evidence>
<feature type="transmembrane region" description="Helical" evidence="1">
    <location>
        <begin position="120"/>
        <end position="143"/>
    </location>
</feature>
<evidence type="ECO:0000313" key="2">
    <source>
        <dbReference type="EMBL" id="ALO16507.1"/>
    </source>
</evidence>
<dbReference type="GO" id="GO:0015661">
    <property type="term" value="F:L-lysine efflux transmembrane transporter activity"/>
    <property type="evidence" value="ECO:0007669"/>
    <property type="project" value="InterPro"/>
</dbReference>
<keyword evidence="3" id="KW-1185">Reference proteome</keyword>
<dbReference type="PATRIC" id="fig|1307839.3.peg.3032"/>
<evidence type="ECO:0000313" key="3">
    <source>
        <dbReference type="Proteomes" id="UP000064893"/>
    </source>
</evidence>
<organism evidence="2 3">
    <name type="scientific">Salinivirga cyanobacteriivorans</name>
    <dbReference type="NCBI Taxonomy" id="1307839"/>
    <lineage>
        <taxon>Bacteria</taxon>
        <taxon>Pseudomonadati</taxon>
        <taxon>Bacteroidota</taxon>
        <taxon>Bacteroidia</taxon>
        <taxon>Bacteroidales</taxon>
        <taxon>Salinivirgaceae</taxon>
        <taxon>Salinivirga</taxon>
    </lineage>
</organism>
<dbReference type="EMBL" id="CP013118">
    <property type="protein sequence ID" value="ALO16507.1"/>
    <property type="molecule type" value="Genomic_DNA"/>
</dbReference>
<dbReference type="PANTHER" id="PTHR35804">
    <property type="entry name" value="LYSINE EXPORTER LYSO"/>
    <property type="match status" value="1"/>
</dbReference>
<dbReference type="GO" id="GO:0005886">
    <property type="term" value="C:plasma membrane"/>
    <property type="evidence" value="ECO:0007669"/>
    <property type="project" value="TreeGrafter"/>
</dbReference>
<dbReference type="Pfam" id="PF03956">
    <property type="entry name" value="Lys_export"/>
    <property type="match status" value="1"/>
</dbReference>
<feature type="transmembrane region" description="Helical" evidence="1">
    <location>
        <begin position="175"/>
        <end position="198"/>
    </location>
</feature>
<dbReference type="Proteomes" id="UP000064893">
    <property type="component" value="Chromosome"/>
</dbReference>
<reference evidence="2 3" key="1">
    <citation type="submission" date="2015-11" db="EMBL/GenBank/DDBJ databases">
        <title>Description and complete genome sequence of a novel strain predominating in hypersaline microbial mats and representing a new family of the Bacteriodetes phylum.</title>
        <authorList>
            <person name="Spring S."/>
            <person name="Bunk B."/>
            <person name="Sproer C."/>
            <person name="Klenk H.-P."/>
        </authorList>
    </citation>
    <scope>NUCLEOTIDE SEQUENCE [LARGE SCALE GENOMIC DNA]</scope>
    <source>
        <strain evidence="2 3">L21-Spi-D4</strain>
    </source>
</reference>
<accession>A0A0S2I2T0</accession>
<dbReference type="KEGG" id="blq:L21SP5_02887"/>
<feature type="transmembrane region" description="Helical" evidence="1">
    <location>
        <begin position="35"/>
        <end position="58"/>
    </location>
</feature>
<feature type="transmembrane region" description="Helical" evidence="1">
    <location>
        <begin position="94"/>
        <end position="113"/>
    </location>
</feature>
<dbReference type="InterPro" id="IPR005642">
    <property type="entry name" value="LysO"/>
</dbReference>
<keyword evidence="1" id="KW-0812">Transmembrane</keyword>
<keyword evidence="1" id="KW-1133">Transmembrane helix</keyword>
<dbReference type="OrthoDB" id="371078at2"/>
<dbReference type="RefSeq" id="WP_057953873.1">
    <property type="nucleotide sequence ID" value="NZ_CP013118.1"/>
</dbReference>
<name>A0A0S2I2T0_9BACT</name>
<dbReference type="STRING" id="1307839.L21SP5_02887"/>
<proteinExistence type="predicted"/>
<protein>
    <recommendedName>
        <fullName evidence="4">Lysine exporter LysO family protein</fullName>
    </recommendedName>
</protein>
<evidence type="ECO:0008006" key="4">
    <source>
        <dbReference type="Google" id="ProtNLM"/>
    </source>
</evidence>